<sequence>MATMTRIIRSPIWFILSILLVTVFIVGFTLFNLRLTDEVSKQSFKTNHLSSNDTLILSQSTVAKYLPQDKDNKIYFKSNKILIHSTSKFLNQDVHVSFITTPEVYMDGILKLRIDDVIIGKLPFSKQKLLAIVSEFGNLPDGVSLNKNEAAFYYDLGVIEHGKTNLLLKEINASKEWVFDIKIKE</sequence>
<protein>
    <submittedName>
        <fullName evidence="1">DUF2140 domain-containing protein</fullName>
    </submittedName>
</protein>
<dbReference type="Proteomes" id="UP000233482">
    <property type="component" value="Unassembled WGS sequence"/>
</dbReference>
<comment type="caution">
    <text evidence="1">The sequence shown here is derived from an EMBL/GenBank/DDBJ whole genome shotgun (WGS) entry which is preliminary data.</text>
</comment>
<dbReference type="InterPro" id="IPR018672">
    <property type="entry name" value="DUF2140"/>
</dbReference>
<proteinExistence type="predicted"/>
<reference evidence="1 2" key="1">
    <citation type="submission" date="2017-12" db="EMBL/GenBank/DDBJ databases">
        <title>Genomics of Macrococcus caseolyticus.</title>
        <authorList>
            <person name="MacFadyen A.C."/>
            <person name="Paterson G.K."/>
        </authorList>
    </citation>
    <scope>NUCLEOTIDE SEQUENCE [LARGE SCALE GENOMIC DNA]</scope>
    <source>
        <strain evidence="1 2">5788_EF188</strain>
    </source>
</reference>
<dbReference type="EMBL" id="PIXC01000005">
    <property type="protein sequence ID" value="PKE26758.1"/>
    <property type="molecule type" value="Genomic_DNA"/>
</dbReference>
<gene>
    <name evidence="1" type="ORF">CW686_03555</name>
</gene>
<organism evidence="1 2">
    <name type="scientific">Macrococcoides caseolyticum</name>
    <dbReference type="NCBI Taxonomy" id="69966"/>
    <lineage>
        <taxon>Bacteria</taxon>
        <taxon>Bacillati</taxon>
        <taxon>Bacillota</taxon>
        <taxon>Bacilli</taxon>
        <taxon>Bacillales</taxon>
        <taxon>Staphylococcaceae</taxon>
        <taxon>Macrococcoides</taxon>
    </lineage>
</organism>
<dbReference type="Pfam" id="PF09911">
    <property type="entry name" value="DUF2140"/>
    <property type="match status" value="1"/>
</dbReference>
<dbReference type="AlphaFoldDB" id="A0A2N0VR31"/>
<evidence type="ECO:0000313" key="2">
    <source>
        <dbReference type="Proteomes" id="UP000233482"/>
    </source>
</evidence>
<accession>A0A2N0VR31</accession>
<evidence type="ECO:0000313" key="1">
    <source>
        <dbReference type="EMBL" id="PKE26758.1"/>
    </source>
</evidence>
<name>A0A2N0VR31_9STAP</name>